<name>A0A8J5K8Y3_ZINOF</name>
<reference evidence="6 7" key="1">
    <citation type="submission" date="2020-08" db="EMBL/GenBank/DDBJ databases">
        <title>Plant Genome Project.</title>
        <authorList>
            <person name="Zhang R.-G."/>
        </authorList>
    </citation>
    <scope>NUCLEOTIDE SEQUENCE [LARGE SCALE GENOMIC DNA]</scope>
    <source>
        <tissue evidence="6">Rhizome</tissue>
    </source>
</reference>
<feature type="compositionally biased region" description="Basic and acidic residues" evidence="4">
    <location>
        <begin position="13"/>
        <end position="30"/>
    </location>
</feature>
<evidence type="ECO:0000256" key="3">
    <source>
        <dbReference type="ARBA" id="ARBA00023163"/>
    </source>
</evidence>
<dbReference type="GO" id="GO:0046983">
    <property type="term" value="F:protein dimerization activity"/>
    <property type="evidence" value="ECO:0007669"/>
    <property type="project" value="InterPro"/>
</dbReference>
<keyword evidence="2" id="KW-0238">DNA-binding</keyword>
<dbReference type="InterPro" id="IPR045847">
    <property type="entry name" value="AIG1-like"/>
</dbReference>
<dbReference type="Pfam" id="PF00010">
    <property type="entry name" value="HLH"/>
    <property type="match status" value="1"/>
</dbReference>
<sequence>MELINVSSPSSRTELETRGVRVHSHSEAERRRRQRINAHLATLRSLLPSASRLDKAALLGEVVRQVRELRMRAEEVAVVVPGEADEVGVEEDEEAARDETKTVGGGQQGRMVRAWVCCEDRPGLMSELSRAVRSVRARAVRAEMVTVGGRTRSLLQLEVNEAEAAAAAAAAERGEGHHSKLQAALWAVLLTNRHGAVDNFSKRERVSTRFRSRT</sequence>
<evidence type="ECO:0000256" key="2">
    <source>
        <dbReference type="ARBA" id="ARBA00023125"/>
    </source>
</evidence>
<evidence type="ECO:0000313" key="6">
    <source>
        <dbReference type="EMBL" id="KAG6476235.1"/>
    </source>
</evidence>
<evidence type="ECO:0000256" key="1">
    <source>
        <dbReference type="ARBA" id="ARBA00023015"/>
    </source>
</evidence>
<dbReference type="Proteomes" id="UP000734854">
    <property type="component" value="Unassembled WGS sequence"/>
</dbReference>
<dbReference type="PANTHER" id="PTHR45844">
    <property type="entry name" value="TRANSCRIPTION FACTOR BHLH30"/>
    <property type="match status" value="1"/>
</dbReference>
<dbReference type="InterPro" id="IPR011598">
    <property type="entry name" value="bHLH_dom"/>
</dbReference>
<evidence type="ECO:0000256" key="4">
    <source>
        <dbReference type="SAM" id="MobiDB-lite"/>
    </source>
</evidence>
<evidence type="ECO:0000313" key="7">
    <source>
        <dbReference type="Proteomes" id="UP000734854"/>
    </source>
</evidence>
<dbReference type="GO" id="GO:0003700">
    <property type="term" value="F:DNA-binding transcription factor activity"/>
    <property type="evidence" value="ECO:0007669"/>
    <property type="project" value="InterPro"/>
</dbReference>
<dbReference type="PROSITE" id="PS50888">
    <property type="entry name" value="BHLH"/>
    <property type="match status" value="1"/>
</dbReference>
<comment type="caution">
    <text evidence="6">The sequence shown here is derived from an EMBL/GenBank/DDBJ whole genome shotgun (WGS) entry which is preliminary data.</text>
</comment>
<dbReference type="SMART" id="SM00353">
    <property type="entry name" value="HLH"/>
    <property type="match status" value="1"/>
</dbReference>
<keyword evidence="1" id="KW-0805">Transcription regulation</keyword>
<feature type="domain" description="BHLH" evidence="5">
    <location>
        <begin position="20"/>
        <end position="69"/>
    </location>
</feature>
<feature type="compositionally biased region" description="Polar residues" evidence="4">
    <location>
        <begin position="1"/>
        <end position="12"/>
    </location>
</feature>
<organism evidence="6 7">
    <name type="scientific">Zingiber officinale</name>
    <name type="common">Ginger</name>
    <name type="synonym">Amomum zingiber</name>
    <dbReference type="NCBI Taxonomy" id="94328"/>
    <lineage>
        <taxon>Eukaryota</taxon>
        <taxon>Viridiplantae</taxon>
        <taxon>Streptophyta</taxon>
        <taxon>Embryophyta</taxon>
        <taxon>Tracheophyta</taxon>
        <taxon>Spermatophyta</taxon>
        <taxon>Magnoliopsida</taxon>
        <taxon>Liliopsida</taxon>
        <taxon>Zingiberales</taxon>
        <taxon>Zingiberaceae</taxon>
        <taxon>Zingiber</taxon>
    </lineage>
</organism>
<proteinExistence type="predicted"/>
<gene>
    <name evidence="6" type="ORF">ZIOFF_065473</name>
</gene>
<dbReference type="PANTHER" id="PTHR45844:SF16">
    <property type="entry name" value="TRANSCRIPTION FACTOR BHLH30-LIKE"/>
    <property type="match status" value="1"/>
</dbReference>
<evidence type="ECO:0000259" key="5">
    <source>
        <dbReference type="PROSITE" id="PS50888"/>
    </source>
</evidence>
<dbReference type="AlphaFoldDB" id="A0A8J5K8Y3"/>
<dbReference type="OrthoDB" id="71302at2759"/>
<dbReference type="GO" id="GO:0003677">
    <property type="term" value="F:DNA binding"/>
    <property type="evidence" value="ECO:0007669"/>
    <property type="project" value="UniProtKB-KW"/>
</dbReference>
<keyword evidence="3" id="KW-0804">Transcription</keyword>
<keyword evidence="7" id="KW-1185">Reference proteome</keyword>
<accession>A0A8J5K8Y3</accession>
<protein>
    <recommendedName>
        <fullName evidence="5">BHLH domain-containing protein</fullName>
    </recommendedName>
</protein>
<dbReference type="EMBL" id="JACMSC010000018">
    <property type="protein sequence ID" value="KAG6476235.1"/>
    <property type="molecule type" value="Genomic_DNA"/>
</dbReference>
<feature type="region of interest" description="Disordered" evidence="4">
    <location>
        <begin position="1"/>
        <end position="31"/>
    </location>
</feature>